<gene>
    <name evidence="1" type="ORF">OYG11_02735</name>
</gene>
<reference evidence="1" key="1">
    <citation type="journal article" date="2021" name="Vet Sci">
        <title>O-Serogroups and Pathovirotypes of Escherichia coli Isolated from Post-Weaning Piglets Showing Diarrhoea and/or Oedema in South Korea.</title>
        <authorList>
            <person name="Byun J.W."/>
            <person name="Moon B.Y."/>
            <person name="Do K.H."/>
            <person name="Lee K."/>
            <person name="Lee H.Y."/>
            <person name="Kim W.I."/>
            <person name="So B."/>
            <person name="Lee W.K."/>
        </authorList>
    </citation>
    <scope>NUCLEOTIDE SEQUENCE</scope>
    <source>
        <strain evidence="1">84/14</strain>
    </source>
</reference>
<dbReference type="AlphaFoldDB" id="A0A9Q4H5P8"/>
<organism evidence="1 2">
    <name type="scientific">Actinobacillus pleuropneumoniae</name>
    <name type="common">Haemophilus pleuropneumoniae</name>
    <dbReference type="NCBI Taxonomy" id="715"/>
    <lineage>
        <taxon>Bacteria</taxon>
        <taxon>Pseudomonadati</taxon>
        <taxon>Pseudomonadota</taxon>
        <taxon>Gammaproteobacteria</taxon>
        <taxon>Pasteurellales</taxon>
        <taxon>Pasteurellaceae</taxon>
        <taxon>Actinobacillus</taxon>
    </lineage>
</organism>
<dbReference type="RefSeq" id="WP_237594146.1">
    <property type="nucleotide sequence ID" value="NZ_CP031861.1"/>
</dbReference>
<proteinExistence type="predicted"/>
<dbReference type="EMBL" id="JAPQFC010000001">
    <property type="protein sequence ID" value="MCY6523169.1"/>
    <property type="molecule type" value="Genomic_DNA"/>
</dbReference>
<evidence type="ECO:0000313" key="1">
    <source>
        <dbReference type="EMBL" id="MCY6523169.1"/>
    </source>
</evidence>
<protein>
    <submittedName>
        <fullName evidence="1">Uncharacterized protein</fullName>
    </submittedName>
</protein>
<comment type="caution">
    <text evidence="1">The sequence shown here is derived from an EMBL/GenBank/DDBJ whole genome shotgun (WGS) entry which is preliminary data.</text>
</comment>
<dbReference type="Proteomes" id="UP001077788">
    <property type="component" value="Unassembled WGS sequence"/>
</dbReference>
<accession>A0A9Q4H5P8</accession>
<evidence type="ECO:0000313" key="2">
    <source>
        <dbReference type="Proteomes" id="UP001077788"/>
    </source>
</evidence>
<reference evidence="1" key="2">
    <citation type="submission" date="2022-12" db="EMBL/GenBank/DDBJ databases">
        <authorList>
            <person name="Kardos G."/>
            <person name="Sarkozi R."/>
            <person name="Laczko L."/>
            <person name="Marton S."/>
            <person name="Makrai L."/>
            <person name="Banyai K."/>
            <person name="Fodor L."/>
        </authorList>
    </citation>
    <scope>NUCLEOTIDE SEQUENCE</scope>
    <source>
        <strain evidence="1">84/14</strain>
    </source>
</reference>
<sequence length="74" mass="8437">MNLILFLSFFIAIFLVAVFESGVTAVFVTLLCVCCFVWGVCVYSEIVISKANNAELIDIKDKYYEVKFVKDKVR</sequence>
<name>A0A9Q4H5P8_ACTPL</name>